<dbReference type="EMBL" id="JYIU01000036">
    <property type="protein sequence ID" value="KJL23224.1"/>
    <property type="molecule type" value="Genomic_DNA"/>
</dbReference>
<sequence length="199" mass="20844">MSCSRVFAATTARERHKSRTSRMPHPLSQIVAAAIAGALIIAAAGCSPGPSPTPTPTPAFTDEADAFAAAEKVYRAYNDALNEVDPADPETFAPLYALSSGNFEAADRENFSVMHAEGHEISGSARIVSFTGISATPAFDEVVATACLDVSDVRIADRDGASLVSETRPDIYPLNLTFLASAGKVTIDSASKTEDNSCM</sequence>
<evidence type="ECO:0000313" key="2">
    <source>
        <dbReference type="EMBL" id="KJL23224.1"/>
    </source>
</evidence>
<protein>
    <submittedName>
        <fullName evidence="2">Uncharacterized protein</fullName>
    </submittedName>
</protein>
<evidence type="ECO:0000256" key="1">
    <source>
        <dbReference type="SAM" id="MobiDB-lite"/>
    </source>
</evidence>
<organism evidence="2 3">
    <name type="scientific">Microbacterium foliorum</name>
    <dbReference type="NCBI Taxonomy" id="104336"/>
    <lineage>
        <taxon>Bacteria</taxon>
        <taxon>Bacillati</taxon>
        <taxon>Actinomycetota</taxon>
        <taxon>Actinomycetes</taxon>
        <taxon>Micrococcales</taxon>
        <taxon>Microbacteriaceae</taxon>
        <taxon>Microbacterium</taxon>
    </lineage>
</organism>
<gene>
    <name evidence="2" type="ORF">RN50_01163</name>
</gene>
<dbReference type="AlphaFoldDB" id="A0A0F0KRY9"/>
<feature type="region of interest" description="Disordered" evidence="1">
    <location>
        <begin position="1"/>
        <end position="24"/>
    </location>
</feature>
<evidence type="ECO:0000313" key="3">
    <source>
        <dbReference type="Proteomes" id="UP000033572"/>
    </source>
</evidence>
<reference evidence="2 3" key="1">
    <citation type="submission" date="2015-02" db="EMBL/GenBank/DDBJ databases">
        <title>Draft genome sequences of ten Microbacterium spp. with emphasis on heavy metal contaminated environments.</title>
        <authorList>
            <person name="Corretto E."/>
        </authorList>
    </citation>
    <scope>NUCLEOTIDE SEQUENCE [LARGE SCALE GENOMIC DNA]</scope>
    <source>
        <strain evidence="2 3">DSM 12966</strain>
    </source>
</reference>
<dbReference type="PATRIC" id="fig|104336.4.peg.1192"/>
<accession>A0A0F0KRY9</accession>
<dbReference type="RefSeq" id="WP_052677665.1">
    <property type="nucleotide sequence ID" value="NZ_CP031425.1"/>
</dbReference>
<keyword evidence="3" id="KW-1185">Reference proteome</keyword>
<comment type="caution">
    <text evidence="2">The sequence shown here is derived from an EMBL/GenBank/DDBJ whole genome shotgun (WGS) entry which is preliminary data.</text>
</comment>
<proteinExistence type="predicted"/>
<dbReference type="Proteomes" id="UP000033572">
    <property type="component" value="Unassembled WGS sequence"/>
</dbReference>
<name>A0A0F0KRY9_9MICO</name>
<dbReference type="KEGG" id="mfol:DXT68_11650"/>
<dbReference type="GeneID" id="94445048"/>